<keyword evidence="1" id="KW-1133">Transmembrane helix</keyword>
<evidence type="ECO:0000313" key="3">
    <source>
        <dbReference type="Proteomes" id="UP000276133"/>
    </source>
</evidence>
<gene>
    <name evidence="2" type="ORF">BpHYR1_004359</name>
</gene>
<protein>
    <submittedName>
        <fullName evidence="2">Uncharacterized protein</fullName>
    </submittedName>
</protein>
<name>A0A3M7RKU2_BRAPC</name>
<dbReference type="EMBL" id="REGN01003180">
    <property type="protein sequence ID" value="RNA24030.1"/>
    <property type="molecule type" value="Genomic_DNA"/>
</dbReference>
<reference evidence="2 3" key="1">
    <citation type="journal article" date="2018" name="Sci. Rep.">
        <title>Genomic signatures of local adaptation to the degree of environmental predictability in rotifers.</title>
        <authorList>
            <person name="Franch-Gras L."/>
            <person name="Hahn C."/>
            <person name="Garcia-Roger E.M."/>
            <person name="Carmona M.J."/>
            <person name="Serra M."/>
            <person name="Gomez A."/>
        </authorList>
    </citation>
    <scope>NUCLEOTIDE SEQUENCE [LARGE SCALE GENOMIC DNA]</scope>
    <source>
        <strain evidence="2">HYR1</strain>
    </source>
</reference>
<dbReference type="Proteomes" id="UP000276133">
    <property type="component" value="Unassembled WGS sequence"/>
</dbReference>
<keyword evidence="1" id="KW-0472">Membrane</keyword>
<evidence type="ECO:0000313" key="2">
    <source>
        <dbReference type="EMBL" id="RNA24030.1"/>
    </source>
</evidence>
<feature type="transmembrane region" description="Helical" evidence="1">
    <location>
        <begin position="76"/>
        <end position="96"/>
    </location>
</feature>
<keyword evidence="1" id="KW-0812">Transmembrane</keyword>
<proteinExistence type="predicted"/>
<comment type="caution">
    <text evidence="2">The sequence shown here is derived from an EMBL/GenBank/DDBJ whole genome shotgun (WGS) entry which is preliminary data.</text>
</comment>
<organism evidence="2 3">
    <name type="scientific">Brachionus plicatilis</name>
    <name type="common">Marine rotifer</name>
    <name type="synonym">Brachionus muelleri</name>
    <dbReference type="NCBI Taxonomy" id="10195"/>
    <lineage>
        <taxon>Eukaryota</taxon>
        <taxon>Metazoa</taxon>
        <taxon>Spiralia</taxon>
        <taxon>Gnathifera</taxon>
        <taxon>Rotifera</taxon>
        <taxon>Eurotatoria</taxon>
        <taxon>Monogononta</taxon>
        <taxon>Pseudotrocha</taxon>
        <taxon>Ploima</taxon>
        <taxon>Brachionidae</taxon>
        <taxon>Brachionus</taxon>
    </lineage>
</organism>
<accession>A0A3M7RKU2</accession>
<evidence type="ECO:0000256" key="1">
    <source>
        <dbReference type="SAM" id="Phobius"/>
    </source>
</evidence>
<dbReference type="AlphaFoldDB" id="A0A3M7RKU2"/>
<sequence length="107" mass="12166">MLSAAFDIRYEKVLKRKTLIIKIINFILCLAGPSKILNTEEETYAKIATIPIYGKSIALNNPRGSCRLSNQVFTKYVIIGLIFLDMVQLNALFIFYKFTTYGAGHRI</sequence>
<keyword evidence="3" id="KW-1185">Reference proteome</keyword>